<proteinExistence type="predicted"/>
<evidence type="ECO:0000313" key="2">
    <source>
        <dbReference type="EMBL" id="WAR08866.1"/>
    </source>
</evidence>
<keyword evidence="1" id="KW-0812">Transmembrane</keyword>
<protein>
    <submittedName>
        <fullName evidence="2">Uncharacterized protein</fullName>
    </submittedName>
</protein>
<keyword evidence="3" id="KW-1185">Reference proteome</keyword>
<evidence type="ECO:0000256" key="1">
    <source>
        <dbReference type="SAM" id="Phobius"/>
    </source>
</evidence>
<organism evidence="2 3">
    <name type="scientific">Mya arenaria</name>
    <name type="common">Soft-shell clam</name>
    <dbReference type="NCBI Taxonomy" id="6604"/>
    <lineage>
        <taxon>Eukaryota</taxon>
        <taxon>Metazoa</taxon>
        <taxon>Spiralia</taxon>
        <taxon>Lophotrochozoa</taxon>
        <taxon>Mollusca</taxon>
        <taxon>Bivalvia</taxon>
        <taxon>Autobranchia</taxon>
        <taxon>Heteroconchia</taxon>
        <taxon>Euheterodonta</taxon>
        <taxon>Imparidentia</taxon>
        <taxon>Neoheterodontei</taxon>
        <taxon>Myida</taxon>
        <taxon>Myoidea</taxon>
        <taxon>Myidae</taxon>
        <taxon>Mya</taxon>
    </lineage>
</organism>
<sequence length="92" mass="9350">LTNCGIDKPTCVGNSGFTGSTCTCSTEYTEKSSLCVGAIDQSCDTNADCDTSADLVCDMASTTKTCKKVTSSSVAAVLSSLLLAFCLLISAV</sequence>
<accession>A0ABY7EJA1</accession>
<reference evidence="2" key="1">
    <citation type="submission" date="2022-11" db="EMBL/GenBank/DDBJ databases">
        <title>Centuries of genome instability and evolution in soft-shell clam transmissible cancer (bioRxiv).</title>
        <authorList>
            <person name="Hart S.F.M."/>
            <person name="Yonemitsu M.A."/>
            <person name="Giersch R.M."/>
            <person name="Beal B.F."/>
            <person name="Arriagada G."/>
            <person name="Davis B.W."/>
            <person name="Ostrander E.A."/>
            <person name="Goff S.P."/>
            <person name="Metzger M.J."/>
        </authorList>
    </citation>
    <scope>NUCLEOTIDE SEQUENCE</scope>
    <source>
        <strain evidence="2">MELC-2E11</strain>
        <tissue evidence="2">Siphon/mantle</tissue>
    </source>
</reference>
<dbReference type="EMBL" id="CP111017">
    <property type="protein sequence ID" value="WAR08866.1"/>
    <property type="molecule type" value="Genomic_DNA"/>
</dbReference>
<keyword evidence="1" id="KW-1133">Transmembrane helix</keyword>
<gene>
    <name evidence="2" type="ORF">MAR_018824</name>
</gene>
<evidence type="ECO:0000313" key="3">
    <source>
        <dbReference type="Proteomes" id="UP001164746"/>
    </source>
</evidence>
<feature type="non-terminal residue" evidence="2">
    <location>
        <position position="1"/>
    </location>
</feature>
<name>A0ABY7EJA1_MYAAR</name>
<dbReference type="Proteomes" id="UP001164746">
    <property type="component" value="Chromosome 6"/>
</dbReference>
<keyword evidence="1" id="KW-0472">Membrane</keyword>
<feature type="transmembrane region" description="Helical" evidence="1">
    <location>
        <begin position="69"/>
        <end position="91"/>
    </location>
</feature>